<keyword evidence="6" id="KW-1185">Reference proteome</keyword>
<dbReference type="RefSeq" id="WP_262685253.1">
    <property type="nucleotide sequence ID" value="NZ_JAOQIO010000077.1"/>
</dbReference>
<keyword evidence="1" id="KW-0805">Transcription regulation</keyword>
<dbReference type="InterPro" id="IPR018060">
    <property type="entry name" value="HTH_AraC"/>
</dbReference>
<feature type="domain" description="HTH araC/xylS-type" evidence="4">
    <location>
        <begin position="185"/>
        <end position="283"/>
    </location>
</feature>
<dbReference type="InterPro" id="IPR003313">
    <property type="entry name" value="AraC-bd"/>
</dbReference>
<dbReference type="Gene3D" id="2.60.120.10">
    <property type="entry name" value="Jelly Rolls"/>
    <property type="match status" value="1"/>
</dbReference>
<keyword evidence="2" id="KW-0238">DNA-binding</keyword>
<dbReference type="EMBL" id="JAOQIO010000077">
    <property type="protein sequence ID" value="MCU6794026.1"/>
    <property type="molecule type" value="Genomic_DNA"/>
</dbReference>
<dbReference type="Proteomes" id="UP001652445">
    <property type="component" value="Unassembled WGS sequence"/>
</dbReference>
<comment type="caution">
    <text evidence="5">The sequence shown here is derived from an EMBL/GenBank/DDBJ whole genome shotgun (WGS) entry which is preliminary data.</text>
</comment>
<dbReference type="SMART" id="SM00342">
    <property type="entry name" value="HTH_ARAC"/>
    <property type="match status" value="1"/>
</dbReference>
<dbReference type="InterPro" id="IPR009057">
    <property type="entry name" value="Homeodomain-like_sf"/>
</dbReference>
<evidence type="ECO:0000313" key="6">
    <source>
        <dbReference type="Proteomes" id="UP001652445"/>
    </source>
</evidence>
<evidence type="ECO:0000313" key="5">
    <source>
        <dbReference type="EMBL" id="MCU6794026.1"/>
    </source>
</evidence>
<evidence type="ECO:0000259" key="4">
    <source>
        <dbReference type="PROSITE" id="PS01124"/>
    </source>
</evidence>
<sequence length="285" mass="34401">MDQPSSFMMTEAFSIDYTDSGKESRKPLEHFHDSYELAFFIRADIDIFVKDTKYRIQDGDLLLINAYDLHRIFYNPNHEYTRYVIQFKESFINELTQTLQLGQLIHKLQHQQNKKISLTIKQRVKLEEIFRNIVNLRKKLQFRHDDFTLEPALKLHLLLLLMEYDKLSDLRRNLRKLNPTENQVHDIIRYIDEHYDEAIQLDDLTAQFGKSKYYISHLFREVTRFTFVEYVQYRRVIEAQKKLLQTDKSIIDIGMECGFQSLQHFYRVFKKISKQTPAAYRKENK</sequence>
<evidence type="ECO:0000256" key="2">
    <source>
        <dbReference type="ARBA" id="ARBA00023125"/>
    </source>
</evidence>
<dbReference type="PANTHER" id="PTHR43280:SF2">
    <property type="entry name" value="HTH-TYPE TRANSCRIPTIONAL REGULATOR EXSA"/>
    <property type="match status" value="1"/>
</dbReference>
<dbReference type="SUPFAM" id="SSF46689">
    <property type="entry name" value="Homeodomain-like"/>
    <property type="match status" value="2"/>
</dbReference>
<dbReference type="InterPro" id="IPR014710">
    <property type="entry name" value="RmlC-like_jellyroll"/>
</dbReference>
<dbReference type="SUPFAM" id="SSF51215">
    <property type="entry name" value="Regulatory protein AraC"/>
    <property type="match status" value="1"/>
</dbReference>
<dbReference type="Pfam" id="PF02311">
    <property type="entry name" value="AraC_binding"/>
    <property type="match status" value="1"/>
</dbReference>
<evidence type="ECO:0000256" key="3">
    <source>
        <dbReference type="ARBA" id="ARBA00023163"/>
    </source>
</evidence>
<keyword evidence="3" id="KW-0804">Transcription</keyword>
<evidence type="ECO:0000256" key="1">
    <source>
        <dbReference type="ARBA" id="ARBA00023015"/>
    </source>
</evidence>
<dbReference type="Pfam" id="PF12833">
    <property type="entry name" value="HTH_18"/>
    <property type="match status" value="1"/>
</dbReference>
<accession>A0ABT2UHB0</accession>
<gene>
    <name evidence="5" type="ORF">OB236_18145</name>
</gene>
<organism evidence="5 6">
    <name type="scientific">Paenibacillus baimaensis</name>
    <dbReference type="NCBI Taxonomy" id="2982185"/>
    <lineage>
        <taxon>Bacteria</taxon>
        <taxon>Bacillati</taxon>
        <taxon>Bacillota</taxon>
        <taxon>Bacilli</taxon>
        <taxon>Bacillales</taxon>
        <taxon>Paenibacillaceae</taxon>
        <taxon>Paenibacillus</taxon>
    </lineage>
</organism>
<dbReference type="PROSITE" id="PS00041">
    <property type="entry name" value="HTH_ARAC_FAMILY_1"/>
    <property type="match status" value="1"/>
</dbReference>
<dbReference type="InterPro" id="IPR018062">
    <property type="entry name" value="HTH_AraC-typ_CS"/>
</dbReference>
<dbReference type="InterPro" id="IPR037923">
    <property type="entry name" value="HTH-like"/>
</dbReference>
<dbReference type="PROSITE" id="PS01124">
    <property type="entry name" value="HTH_ARAC_FAMILY_2"/>
    <property type="match status" value="1"/>
</dbReference>
<reference evidence="5 6" key="1">
    <citation type="submission" date="2022-09" db="EMBL/GenBank/DDBJ databases">
        <authorList>
            <person name="Han X.L."/>
            <person name="Wang Q."/>
            <person name="Lu T."/>
        </authorList>
    </citation>
    <scope>NUCLEOTIDE SEQUENCE [LARGE SCALE GENOMIC DNA]</scope>
    <source>
        <strain evidence="5 6">WQ 127069</strain>
    </source>
</reference>
<protein>
    <submittedName>
        <fullName evidence="5">AraC family transcriptional regulator</fullName>
    </submittedName>
</protein>
<dbReference type="Gene3D" id="1.10.10.60">
    <property type="entry name" value="Homeodomain-like"/>
    <property type="match status" value="2"/>
</dbReference>
<dbReference type="PANTHER" id="PTHR43280">
    <property type="entry name" value="ARAC-FAMILY TRANSCRIPTIONAL REGULATOR"/>
    <property type="match status" value="1"/>
</dbReference>
<proteinExistence type="predicted"/>
<name>A0ABT2UHB0_9BACL</name>